<dbReference type="Pfam" id="PF03793">
    <property type="entry name" value="PASTA"/>
    <property type="match status" value="1"/>
</dbReference>
<dbReference type="InterPro" id="IPR005543">
    <property type="entry name" value="PASTA_dom"/>
</dbReference>
<evidence type="ECO:0000313" key="4">
    <source>
        <dbReference type="EMBL" id="SDG50055.1"/>
    </source>
</evidence>
<organism evidence="4 5">
    <name type="scientific">Pseudonocardia oroxyli</name>
    <dbReference type="NCBI Taxonomy" id="366584"/>
    <lineage>
        <taxon>Bacteria</taxon>
        <taxon>Bacillati</taxon>
        <taxon>Actinomycetota</taxon>
        <taxon>Actinomycetes</taxon>
        <taxon>Pseudonocardiales</taxon>
        <taxon>Pseudonocardiaceae</taxon>
        <taxon>Pseudonocardia</taxon>
    </lineage>
</organism>
<feature type="compositionally biased region" description="Pro residues" evidence="1">
    <location>
        <begin position="195"/>
        <end position="204"/>
    </location>
</feature>
<feature type="transmembrane region" description="Helical" evidence="2">
    <location>
        <begin position="73"/>
        <end position="97"/>
    </location>
</feature>
<evidence type="ECO:0000259" key="3">
    <source>
        <dbReference type="PROSITE" id="PS51178"/>
    </source>
</evidence>
<dbReference type="SMART" id="SM00894">
    <property type="entry name" value="Excalibur"/>
    <property type="match status" value="1"/>
</dbReference>
<feature type="region of interest" description="Disordered" evidence="1">
    <location>
        <begin position="195"/>
        <end position="284"/>
    </location>
</feature>
<protein>
    <submittedName>
        <fullName evidence="4">PASTA domain-containing protein</fullName>
    </submittedName>
</protein>
<dbReference type="PROSITE" id="PS51178">
    <property type="entry name" value="PASTA"/>
    <property type="match status" value="1"/>
</dbReference>
<dbReference type="STRING" id="366584.SAMN05216377_112128"/>
<dbReference type="RefSeq" id="WP_245707578.1">
    <property type="nucleotide sequence ID" value="NZ_FNBE01000012.1"/>
</dbReference>
<feature type="compositionally biased region" description="Low complexity" evidence="1">
    <location>
        <begin position="205"/>
        <end position="248"/>
    </location>
</feature>
<dbReference type="CDD" id="cd06577">
    <property type="entry name" value="PASTA_pknB"/>
    <property type="match status" value="1"/>
</dbReference>
<feature type="domain" description="PASTA" evidence="3">
    <location>
        <begin position="116"/>
        <end position="185"/>
    </location>
</feature>
<dbReference type="Pfam" id="PF05901">
    <property type="entry name" value="Excalibur"/>
    <property type="match status" value="1"/>
</dbReference>
<keyword evidence="2" id="KW-0812">Transmembrane</keyword>
<reference evidence="4 5" key="1">
    <citation type="submission" date="2016-10" db="EMBL/GenBank/DDBJ databases">
        <authorList>
            <person name="de Groot N.N."/>
        </authorList>
    </citation>
    <scope>NUCLEOTIDE SEQUENCE [LARGE SCALE GENOMIC DNA]</scope>
    <source>
        <strain evidence="4 5">CGMCC 4.3143</strain>
    </source>
</reference>
<keyword evidence="2" id="KW-0472">Membrane</keyword>
<accession>A0A1G7UR10</accession>
<keyword evidence="5" id="KW-1185">Reference proteome</keyword>
<feature type="transmembrane region" description="Helical" evidence="2">
    <location>
        <begin position="26"/>
        <end position="52"/>
    </location>
</feature>
<evidence type="ECO:0000313" key="5">
    <source>
        <dbReference type="Proteomes" id="UP000198967"/>
    </source>
</evidence>
<feature type="compositionally biased region" description="Basic and acidic residues" evidence="1">
    <location>
        <begin position="273"/>
        <end position="284"/>
    </location>
</feature>
<dbReference type="Proteomes" id="UP000198967">
    <property type="component" value="Unassembled WGS sequence"/>
</dbReference>
<evidence type="ECO:0000256" key="2">
    <source>
        <dbReference type="SAM" id="Phobius"/>
    </source>
</evidence>
<dbReference type="EMBL" id="FNBE01000012">
    <property type="protein sequence ID" value="SDG50055.1"/>
    <property type="molecule type" value="Genomic_DNA"/>
</dbReference>
<evidence type="ECO:0000256" key="1">
    <source>
        <dbReference type="SAM" id="MobiDB-lite"/>
    </source>
</evidence>
<keyword evidence="2" id="KW-1133">Transmembrane helix</keyword>
<sequence length="284" mass="27580">MTATQHWTSSVPPTQPTGNRPATTGFVLGVLGLVAGWIPVVGLIVTVPALLISRTGRRRFRSGAADTAGRSTAGMVLGVVGTAICVVMTVVAIAGGASAEPRPVAAPAPVAAVPPAPVLLVVPNVVGMSDVQARDTLRAAGFSTVVMGPSTGAQPGVAAGTVTAQLPGTGARASATDPITLGEAAEPPVVAPAPAVPAAAPAPAPAAVAPGTRAPAAQAPAARAPQPLVAPAPRAADPAPASSSSGASYKNCTEARNAGAAPLHRGEPGYSTKLDRDGDGIACE</sequence>
<name>A0A1G7UR10_PSEOR</name>
<gene>
    <name evidence="4" type="ORF">SAMN05216377_112128</name>
</gene>
<dbReference type="Gene3D" id="3.30.10.20">
    <property type="match status" value="1"/>
</dbReference>
<dbReference type="InterPro" id="IPR008613">
    <property type="entry name" value="Excalibur_Ca-bd_domain"/>
</dbReference>
<proteinExistence type="predicted"/>
<dbReference type="AlphaFoldDB" id="A0A1G7UR10"/>